<feature type="compositionally biased region" description="Polar residues" evidence="1">
    <location>
        <begin position="27"/>
        <end position="36"/>
    </location>
</feature>
<dbReference type="Gene3D" id="3.40.50.2000">
    <property type="entry name" value="Glycogen Phosphorylase B"/>
    <property type="match status" value="2"/>
</dbReference>
<protein>
    <submittedName>
        <fullName evidence="2">Uncharacterized protein</fullName>
    </submittedName>
</protein>
<evidence type="ECO:0000256" key="1">
    <source>
        <dbReference type="SAM" id="MobiDB-lite"/>
    </source>
</evidence>
<organism evidence="2 3">
    <name type="scientific">Oryza meyeriana var. granulata</name>
    <dbReference type="NCBI Taxonomy" id="110450"/>
    <lineage>
        <taxon>Eukaryota</taxon>
        <taxon>Viridiplantae</taxon>
        <taxon>Streptophyta</taxon>
        <taxon>Embryophyta</taxon>
        <taxon>Tracheophyta</taxon>
        <taxon>Spermatophyta</taxon>
        <taxon>Magnoliopsida</taxon>
        <taxon>Liliopsida</taxon>
        <taxon>Poales</taxon>
        <taxon>Poaceae</taxon>
        <taxon>BOP clade</taxon>
        <taxon>Oryzoideae</taxon>
        <taxon>Oryzeae</taxon>
        <taxon>Oryzinae</taxon>
        <taxon>Oryza</taxon>
        <taxon>Oryza meyeriana</taxon>
    </lineage>
</organism>
<reference evidence="2 3" key="1">
    <citation type="submission" date="2019-11" db="EMBL/GenBank/DDBJ databases">
        <title>Whole genome sequence of Oryza granulata.</title>
        <authorList>
            <person name="Li W."/>
        </authorList>
    </citation>
    <scope>NUCLEOTIDE SEQUENCE [LARGE SCALE GENOMIC DNA]</scope>
    <source>
        <strain evidence="3">cv. Menghai</strain>
        <tissue evidence="2">Leaf</tissue>
    </source>
</reference>
<dbReference type="EMBL" id="SPHZ02000009">
    <property type="protein sequence ID" value="KAF0897652.1"/>
    <property type="molecule type" value="Genomic_DNA"/>
</dbReference>
<accession>A0A6G1CBW2</accession>
<sequence length="98" mass="10764">MESEEMRRSAVRWKAKAEEAARPGGSSYENLQWRRSSTPRRDRGMYASHGKKWHHYCVPLSAGDGAGEDTKARGGGGGSSCHAQNLQISMVVDVDLQS</sequence>
<evidence type="ECO:0000313" key="3">
    <source>
        <dbReference type="Proteomes" id="UP000479710"/>
    </source>
</evidence>
<feature type="region of interest" description="Disordered" evidence="1">
    <location>
        <begin position="1"/>
        <end position="48"/>
    </location>
</feature>
<comment type="caution">
    <text evidence="2">The sequence shown here is derived from an EMBL/GenBank/DDBJ whole genome shotgun (WGS) entry which is preliminary data.</text>
</comment>
<gene>
    <name evidence="2" type="ORF">E2562_000370</name>
</gene>
<dbReference type="AlphaFoldDB" id="A0A6G1CBW2"/>
<feature type="region of interest" description="Disordered" evidence="1">
    <location>
        <begin position="62"/>
        <end position="82"/>
    </location>
</feature>
<proteinExistence type="predicted"/>
<dbReference type="Proteomes" id="UP000479710">
    <property type="component" value="Unassembled WGS sequence"/>
</dbReference>
<evidence type="ECO:0000313" key="2">
    <source>
        <dbReference type="EMBL" id="KAF0897652.1"/>
    </source>
</evidence>
<name>A0A6G1CBW2_9ORYZ</name>
<keyword evidence="3" id="KW-1185">Reference proteome</keyword>